<protein>
    <submittedName>
        <fullName evidence="1">Uncharacterized protein</fullName>
    </submittedName>
</protein>
<gene>
    <name evidence="1" type="ORF">FSB_LOCUS19096</name>
</gene>
<reference evidence="1" key="1">
    <citation type="submission" date="2018-02" db="EMBL/GenBank/DDBJ databases">
        <authorList>
            <person name="Cohen D.B."/>
            <person name="Kent A.D."/>
        </authorList>
    </citation>
    <scope>NUCLEOTIDE SEQUENCE</scope>
</reference>
<sequence length="62" mass="6398">MVVGGLEATHLADGQTGILILGTGEEDHALHMVGGWMIMTRIGGAGNARCQQVVVATPDRAN</sequence>
<accession>A0A2N9FWP5</accession>
<proteinExistence type="predicted"/>
<organism evidence="1">
    <name type="scientific">Fagus sylvatica</name>
    <name type="common">Beechnut</name>
    <dbReference type="NCBI Taxonomy" id="28930"/>
    <lineage>
        <taxon>Eukaryota</taxon>
        <taxon>Viridiplantae</taxon>
        <taxon>Streptophyta</taxon>
        <taxon>Embryophyta</taxon>
        <taxon>Tracheophyta</taxon>
        <taxon>Spermatophyta</taxon>
        <taxon>Magnoliopsida</taxon>
        <taxon>eudicotyledons</taxon>
        <taxon>Gunneridae</taxon>
        <taxon>Pentapetalae</taxon>
        <taxon>rosids</taxon>
        <taxon>fabids</taxon>
        <taxon>Fagales</taxon>
        <taxon>Fagaceae</taxon>
        <taxon>Fagus</taxon>
    </lineage>
</organism>
<name>A0A2N9FWP5_FAGSY</name>
<evidence type="ECO:0000313" key="1">
    <source>
        <dbReference type="EMBL" id="SPC91214.1"/>
    </source>
</evidence>
<dbReference type="EMBL" id="OIVN01001213">
    <property type="protein sequence ID" value="SPC91214.1"/>
    <property type="molecule type" value="Genomic_DNA"/>
</dbReference>
<dbReference type="AlphaFoldDB" id="A0A2N9FWP5"/>